<dbReference type="SMART" id="SM00287">
    <property type="entry name" value="SH3b"/>
    <property type="match status" value="2"/>
</dbReference>
<dbReference type="AlphaFoldDB" id="A0A540VAX2"/>
<dbReference type="PANTHER" id="PTHR34408">
    <property type="entry name" value="FAMILY PROTEIN, PUTATIVE-RELATED"/>
    <property type="match status" value="1"/>
</dbReference>
<dbReference type="InParanoid" id="A0A540VAX2"/>
<feature type="region of interest" description="Disordered" evidence="1">
    <location>
        <begin position="71"/>
        <end position="95"/>
    </location>
</feature>
<dbReference type="InterPro" id="IPR003646">
    <property type="entry name" value="SH3-like_bac-type"/>
</dbReference>
<feature type="domain" description="SH3b" evidence="2">
    <location>
        <begin position="184"/>
        <end position="249"/>
    </location>
</feature>
<dbReference type="RefSeq" id="WP_141611797.1">
    <property type="nucleotide sequence ID" value="NZ_VIGC02000031.1"/>
</dbReference>
<keyword evidence="4" id="KW-1185">Reference proteome</keyword>
<dbReference type="Proteomes" id="UP000317371">
    <property type="component" value="Unassembled WGS sequence"/>
</dbReference>
<evidence type="ECO:0000259" key="2">
    <source>
        <dbReference type="PROSITE" id="PS51781"/>
    </source>
</evidence>
<feature type="compositionally biased region" description="Low complexity" evidence="1">
    <location>
        <begin position="73"/>
        <end position="88"/>
    </location>
</feature>
<comment type="caution">
    <text evidence="3">The sequence shown here is derived from an EMBL/GenBank/DDBJ whole genome shotgun (WGS) entry which is preliminary data.</text>
</comment>
<proteinExistence type="predicted"/>
<feature type="compositionally biased region" description="Pro residues" evidence="1">
    <location>
        <begin position="263"/>
        <end position="278"/>
    </location>
</feature>
<dbReference type="EMBL" id="VIGC01000031">
    <property type="protein sequence ID" value="TQE93875.1"/>
    <property type="molecule type" value="Genomic_DNA"/>
</dbReference>
<dbReference type="OrthoDB" id="166228at2"/>
<feature type="compositionally biased region" description="Low complexity" evidence="1">
    <location>
        <begin position="253"/>
        <end position="262"/>
    </location>
</feature>
<accession>A0A540VAX2</accession>
<protein>
    <submittedName>
        <fullName evidence="3">SH3 domain-containing protein</fullName>
    </submittedName>
</protein>
<name>A0A540VAX2_9CHLR</name>
<reference evidence="3 4" key="1">
    <citation type="submission" date="2019-06" db="EMBL/GenBank/DDBJ databases">
        <title>Genome sequence of Litorilinea aerophila BAA-2444.</title>
        <authorList>
            <person name="Maclea K.S."/>
            <person name="Maurais E.G."/>
            <person name="Iannazzi L.C."/>
        </authorList>
    </citation>
    <scope>NUCLEOTIDE SEQUENCE [LARGE SCALE GENOMIC DNA]</scope>
    <source>
        <strain evidence="3 4">ATCC BAA-2444</strain>
    </source>
</reference>
<dbReference type="InterPro" id="IPR052354">
    <property type="entry name" value="Cell_Wall_Dynamics_Protein"/>
</dbReference>
<dbReference type="Pfam" id="PF08239">
    <property type="entry name" value="SH3_3"/>
    <property type="match status" value="2"/>
</dbReference>
<sequence>MPCQSLSPDPAPWGRRPLGQPRLLALLAAGLLAMLLSGCGLFGRPSEAAGEPFLIRTPYPTFTPTTALQPETAASAASLASDSGQAQAPTPPPPQVRAVVNTALVNARTGPGTDFAVVDMVEQGQELEVVGKNPAGTWWQVCCVDGQTAWIIGEYVDLAGPTDAVPVTSGPNAAAPLAQAAPQQPIAVVNTPLVNVRSGPGTEFQVITMVERGQEFDIVGKNPAGTWWQICCVDGQTAWIIGEYVDTDGPVDGVPVTSGPGASAPPPASAEAVPPPVTPTSSQSLPAGSYTFDLVAQEQFPESEMVRVYLYVYAENNSALAGYSLQVLKDGAALPVEEKSFGGQPGFTWPFQDARQRFQNMKVEFPGVAPAGTWQVQLVDGQGVAVGPAATFVLSADDPRQELYVRYQRR</sequence>
<evidence type="ECO:0000313" key="3">
    <source>
        <dbReference type="EMBL" id="TQE93875.1"/>
    </source>
</evidence>
<organism evidence="3 4">
    <name type="scientific">Litorilinea aerophila</name>
    <dbReference type="NCBI Taxonomy" id="1204385"/>
    <lineage>
        <taxon>Bacteria</taxon>
        <taxon>Bacillati</taxon>
        <taxon>Chloroflexota</taxon>
        <taxon>Caldilineae</taxon>
        <taxon>Caldilineales</taxon>
        <taxon>Caldilineaceae</taxon>
        <taxon>Litorilinea</taxon>
    </lineage>
</organism>
<dbReference type="PANTHER" id="PTHR34408:SF1">
    <property type="entry name" value="GLYCOSYL HYDROLASE FAMILY 19 DOMAIN-CONTAINING PROTEIN HI_1415"/>
    <property type="match status" value="1"/>
</dbReference>
<dbReference type="Gene3D" id="2.30.30.40">
    <property type="entry name" value="SH3 Domains"/>
    <property type="match status" value="2"/>
</dbReference>
<evidence type="ECO:0000313" key="4">
    <source>
        <dbReference type="Proteomes" id="UP000317371"/>
    </source>
</evidence>
<gene>
    <name evidence="3" type="ORF">FKZ61_19280</name>
</gene>
<evidence type="ECO:0000256" key="1">
    <source>
        <dbReference type="SAM" id="MobiDB-lite"/>
    </source>
</evidence>
<feature type="region of interest" description="Disordered" evidence="1">
    <location>
        <begin position="253"/>
        <end position="284"/>
    </location>
</feature>
<dbReference type="PROSITE" id="PS51781">
    <property type="entry name" value="SH3B"/>
    <property type="match status" value="1"/>
</dbReference>